<dbReference type="OrthoDB" id="333239at2759"/>
<dbReference type="SUPFAM" id="SSF54001">
    <property type="entry name" value="Cysteine proteinases"/>
    <property type="match status" value="1"/>
</dbReference>
<dbReference type="GO" id="GO:0043161">
    <property type="term" value="P:proteasome-mediated ubiquitin-dependent protein catabolic process"/>
    <property type="evidence" value="ECO:0007669"/>
    <property type="project" value="InterPro"/>
</dbReference>
<dbReference type="GO" id="GO:0016579">
    <property type="term" value="P:protein deubiquitination"/>
    <property type="evidence" value="ECO:0007669"/>
    <property type="project" value="InterPro"/>
</dbReference>
<evidence type="ECO:0000256" key="4">
    <source>
        <dbReference type="ARBA" id="ARBA00022786"/>
    </source>
</evidence>
<dbReference type="PANTHER" id="PTHR43982">
    <property type="entry name" value="UBIQUITIN CARBOXYL-TERMINAL HYDROLASE"/>
    <property type="match status" value="1"/>
</dbReference>
<evidence type="ECO:0000313" key="10">
    <source>
        <dbReference type="Proteomes" id="UP000789508"/>
    </source>
</evidence>
<keyword evidence="3" id="KW-0645">Protease</keyword>
<dbReference type="GO" id="GO:0004843">
    <property type="term" value="F:cysteine-type deubiquitinase activity"/>
    <property type="evidence" value="ECO:0007669"/>
    <property type="project" value="UniProtKB-EC"/>
</dbReference>
<dbReference type="GO" id="GO:0061136">
    <property type="term" value="P:regulation of proteasomal protein catabolic process"/>
    <property type="evidence" value="ECO:0007669"/>
    <property type="project" value="TreeGrafter"/>
</dbReference>
<feature type="domain" description="Ubiquitin-like" evidence="7">
    <location>
        <begin position="5"/>
        <end position="47"/>
    </location>
</feature>
<dbReference type="PANTHER" id="PTHR43982:SF1">
    <property type="entry name" value="UBIQUITIN CARBOXYL-TERMINAL HYDROLASE 14"/>
    <property type="match status" value="1"/>
</dbReference>
<feature type="non-terminal residue" evidence="9">
    <location>
        <position position="233"/>
    </location>
</feature>
<keyword evidence="6" id="KW-0788">Thiol protease</keyword>
<dbReference type="Proteomes" id="UP000789508">
    <property type="component" value="Unassembled WGS sequence"/>
</dbReference>
<dbReference type="CDD" id="cd16104">
    <property type="entry name" value="Ubl_USP14_like"/>
    <property type="match status" value="1"/>
</dbReference>
<evidence type="ECO:0000256" key="5">
    <source>
        <dbReference type="ARBA" id="ARBA00022801"/>
    </source>
</evidence>
<feature type="domain" description="USP" evidence="8">
    <location>
        <begin position="87"/>
        <end position="233"/>
    </location>
</feature>
<dbReference type="PROSITE" id="PS50235">
    <property type="entry name" value="USP_3"/>
    <property type="match status" value="1"/>
</dbReference>
<dbReference type="EMBL" id="CAJVPS010032565">
    <property type="protein sequence ID" value="CAG8735428.1"/>
    <property type="molecule type" value="Genomic_DNA"/>
</dbReference>
<feature type="non-terminal residue" evidence="9">
    <location>
        <position position="1"/>
    </location>
</feature>
<dbReference type="GO" id="GO:0070628">
    <property type="term" value="F:proteasome binding"/>
    <property type="evidence" value="ECO:0007669"/>
    <property type="project" value="TreeGrafter"/>
</dbReference>
<keyword evidence="4" id="KW-0833">Ubl conjugation pathway</keyword>
<dbReference type="Pfam" id="PF00443">
    <property type="entry name" value="UCH"/>
    <property type="match status" value="1"/>
</dbReference>
<evidence type="ECO:0000256" key="2">
    <source>
        <dbReference type="ARBA" id="ARBA00012759"/>
    </source>
</evidence>
<dbReference type="InterPro" id="IPR044635">
    <property type="entry name" value="UBP14-like"/>
</dbReference>
<comment type="caution">
    <text evidence="9">The sequence shown here is derived from an EMBL/GenBank/DDBJ whole genome shotgun (WGS) entry which is preliminary data.</text>
</comment>
<name>A0A9N9NHU0_9GLOM</name>
<dbReference type="InterPro" id="IPR038765">
    <property type="entry name" value="Papain-like_cys_pep_sf"/>
</dbReference>
<accession>A0A9N9NHU0</accession>
<organism evidence="9 10">
    <name type="scientific">Ambispora leptoticha</name>
    <dbReference type="NCBI Taxonomy" id="144679"/>
    <lineage>
        <taxon>Eukaryota</taxon>
        <taxon>Fungi</taxon>
        <taxon>Fungi incertae sedis</taxon>
        <taxon>Mucoromycota</taxon>
        <taxon>Glomeromycotina</taxon>
        <taxon>Glomeromycetes</taxon>
        <taxon>Archaeosporales</taxon>
        <taxon>Ambisporaceae</taxon>
        <taxon>Ambispora</taxon>
    </lineage>
</organism>
<dbReference type="InterPro" id="IPR029071">
    <property type="entry name" value="Ubiquitin-like_domsf"/>
</dbReference>
<evidence type="ECO:0000256" key="1">
    <source>
        <dbReference type="ARBA" id="ARBA00000707"/>
    </source>
</evidence>
<keyword evidence="10" id="KW-1185">Reference proteome</keyword>
<dbReference type="InterPro" id="IPR028889">
    <property type="entry name" value="USP"/>
</dbReference>
<evidence type="ECO:0000256" key="6">
    <source>
        <dbReference type="ARBA" id="ARBA00022807"/>
    </source>
</evidence>
<evidence type="ECO:0000259" key="8">
    <source>
        <dbReference type="PROSITE" id="PS50235"/>
    </source>
</evidence>
<dbReference type="Pfam" id="PF00240">
    <property type="entry name" value="ubiquitin"/>
    <property type="match status" value="1"/>
</dbReference>
<dbReference type="AlphaFoldDB" id="A0A9N9NHU0"/>
<dbReference type="Gene3D" id="3.10.20.90">
    <property type="entry name" value="Phosphatidylinositol 3-kinase Catalytic Subunit, Chain A, domain 1"/>
    <property type="match status" value="1"/>
</dbReference>
<dbReference type="Gene3D" id="3.90.70.10">
    <property type="entry name" value="Cysteine proteinases"/>
    <property type="match status" value="1"/>
</dbReference>
<dbReference type="InterPro" id="IPR001394">
    <property type="entry name" value="Peptidase_C19_UCH"/>
</dbReference>
<comment type="catalytic activity">
    <reaction evidence="1">
        <text>Thiol-dependent hydrolysis of ester, thioester, amide, peptide and isopeptide bonds formed by the C-terminal Gly of ubiquitin (a 76-residue protein attached to proteins as an intracellular targeting signal).</text>
        <dbReference type="EC" id="3.4.19.12"/>
    </reaction>
</comment>
<evidence type="ECO:0000256" key="3">
    <source>
        <dbReference type="ARBA" id="ARBA00022670"/>
    </source>
</evidence>
<dbReference type="InterPro" id="IPR000626">
    <property type="entry name" value="Ubiquitin-like_dom"/>
</dbReference>
<gene>
    <name evidence="9" type="ORF">ALEPTO_LOCUS12775</name>
</gene>
<proteinExistence type="predicted"/>
<reference evidence="9" key="1">
    <citation type="submission" date="2021-06" db="EMBL/GenBank/DDBJ databases">
        <authorList>
            <person name="Kallberg Y."/>
            <person name="Tangrot J."/>
            <person name="Rosling A."/>
        </authorList>
    </citation>
    <scope>NUCLEOTIDE SEQUENCE</scope>
    <source>
        <strain evidence="9">FL130A</strain>
    </source>
</reference>
<dbReference type="SUPFAM" id="SSF54236">
    <property type="entry name" value="Ubiquitin-like"/>
    <property type="match status" value="1"/>
</dbReference>
<sequence length="233" mass="26278">SVKWNGQKYDVDMNTDEPVLLLKTQLYTLTGVEPERQKLFLKGGLLKGASLMMMGTAGELPKAPETKPQFIETMTDQQLAETLKLPSGLINHENTCYMNATLQCLRVIPELQESLESYSDSGADLQGNLTESLRDLYRQLNRTTESYHPFEFIQVLRAVAPQFAQRDNRSYLQQDAKECWTEILSCLSSKLKLPPRLRQNDAGSSTSSASTTITSDADSLVRRYMTGEWIITQ</sequence>
<evidence type="ECO:0000259" key="7">
    <source>
        <dbReference type="PROSITE" id="PS50053"/>
    </source>
</evidence>
<dbReference type="PROSITE" id="PS50053">
    <property type="entry name" value="UBIQUITIN_2"/>
    <property type="match status" value="1"/>
</dbReference>
<evidence type="ECO:0000313" key="9">
    <source>
        <dbReference type="EMBL" id="CAG8735428.1"/>
    </source>
</evidence>
<dbReference type="EC" id="3.4.19.12" evidence="2"/>
<protein>
    <recommendedName>
        <fullName evidence="2">ubiquitinyl hydrolase 1</fullName>
        <ecNumber evidence="2">3.4.19.12</ecNumber>
    </recommendedName>
</protein>
<keyword evidence="5" id="KW-0378">Hydrolase</keyword>